<organism evidence="2 3">
    <name type="scientific">Gonium pectorale</name>
    <name type="common">Green alga</name>
    <dbReference type="NCBI Taxonomy" id="33097"/>
    <lineage>
        <taxon>Eukaryota</taxon>
        <taxon>Viridiplantae</taxon>
        <taxon>Chlorophyta</taxon>
        <taxon>core chlorophytes</taxon>
        <taxon>Chlorophyceae</taxon>
        <taxon>CS clade</taxon>
        <taxon>Chlamydomonadales</taxon>
        <taxon>Volvocaceae</taxon>
        <taxon>Gonium</taxon>
    </lineage>
</organism>
<protein>
    <submittedName>
        <fullName evidence="2">Uncharacterized protein</fullName>
    </submittedName>
</protein>
<dbReference type="PANTHER" id="PTHR15492">
    <property type="entry name" value="CYCLIN D1-BINDING PROTEIN 1"/>
    <property type="match status" value="1"/>
</dbReference>
<feature type="region of interest" description="Disordered" evidence="1">
    <location>
        <begin position="140"/>
        <end position="211"/>
    </location>
</feature>
<dbReference type="PANTHER" id="PTHR15492:SF1">
    <property type="entry name" value="CYCLIN-D1-BINDING PROTEIN 1"/>
    <property type="match status" value="1"/>
</dbReference>
<evidence type="ECO:0000313" key="3">
    <source>
        <dbReference type="Proteomes" id="UP000075714"/>
    </source>
</evidence>
<sequence length="348" mass="36177">MTRPQPPSARATADTDVRDTLQAVLDVFDGPCSTLTQPASRQQLRDLAERQKQAAAKAVVLVMADSSEGALRAAVPEAELRGVTGALVQSTIALCSYAHGFTAGAGPSLRASLRELCAAVVSPTQELAAKLLDELVESSRQELAEPVGSPGQTGEGQGEAAVAPGAGGECEGREEGDVSSSGRGQPCRNGGEEEDKDEDDEEEGDSDDFREMGTLSTAELRTAEAAAELLTAAQAALRAVSRPLLEGPAVGPEHCLDDWESLAWHGAKLRSGCEALVACLYPPHEDEDELQGGCESVATTLELMLDEFPETYATEVVRQQLAAARGKVEAAAGKLTDALARAAGPTAA</sequence>
<dbReference type="Gene3D" id="1.20.1410.10">
    <property type="entry name" value="I/LWEQ domain"/>
    <property type="match status" value="1"/>
</dbReference>
<evidence type="ECO:0000313" key="2">
    <source>
        <dbReference type="EMBL" id="KXZ52372.1"/>
    </source>
</evidence>
<reference evidence="3" key="1">
    <citation type="journal article" date="2016" name="Nat. Commun.">
        <title>The Gonium pectorale genome demonstrates co-option of cell cycle regulation during the evolution of multicellularity.</title>
        <authorList>
            <person name="Hanschen E.R."/>
            <person name="Marriage T.N."/>
            <person name="Ferris P.J."/>
            <person name="Hamaji T."/>
            <person name="Toyoda A."/>
            <person name="Fujiyama A."/>
            <person name="Neme R."/>
            <person name="Noguchi H."/>
            <person name="Minakuchi Y."/>
            <person name="Suzuki M."/>
            <person name="Kawai-Toyooka H."/>
            <person name="Smith D.R."/>
            <person name="Sparks H."/>
            <person name="Anderson J."/>
            <person name="Bakaric R."/>
            <person name="Luria V."/>
            <person name="Karger A."/>
            <person name="Kirschner M.W."/>
            <person name="Durand P.M."/>
            <person name="Michod R.E."/>
            <person name="Nozaki H."/>
            <person name="Olson B.J."/>
        </authorList>
    </citation>
    <scope>NUCLEOTIDE SEQUENCE [LARGE SCALE GENOMIC DNA]</scope>
    <source>
        <strain evidence="3">NIES-2863</strain>
    </source>
</reference>
<evidence type="ECO:0000256" key="1">
    <source>
        <dbReference type="SAM" id="MobiDB-lite"/>
    </source>
</evidence>
<dbReference type="Proteomes" id="UP000075714">
    <property type="component" value="Unassembled WGS sequence"/>
</dbReference>
<name>A0A150GRJ0_GONPE</name>
<feature type="compositionally biased region" description="Acidic residues" evidence="1">
    <location>
        <begin position="192"/>
        <end position="208"/>
    </location>
</feature>
<dbReference type="OrthoDB" id="41588at2759"/>
<dbReference type="EMBL" id="LSYV01000010">
    <property type="protein sequence ID" value="KXZ52372.1"/>
    <property type="molecule type" value="Genomic_DNA"/>
</dbReference>
<dbReference type="AlphaFoldDB" id="A0A150GRJ0"/>
<proteinExistence type="predicted"/>
<dbReference type="InterPro" id="IPR026907">
    <property type="entry name" value="GCIP-like"/>
</dbReference>
<dbReference type="STRING" id="33097.A0A150GRJ0"/>
<accession>A0A150GRJ0</accession>
<comment type="caution">
    <text evidence="2">The sequence shown here is derived from an EMBL/GenBank/DDBJ whole genome shotgun (WGS) entry which is preliminary data.</text>
</comment>
<keyword evidence="3" id="KW-1185">Reference proteome</keyword>
<gene>
    <name evidence="2" type="ORF">GPECTOR_9g416</name>
</gene>
<dbReference type="GO" id="GO:0005634">
    <property type="term" value="C:nucleus"/>
    <property type="evidence" value="ECO:0007669"/>
    <property type="project" value="TreeGrafter"/>
</dbReference>